<keyword evidence="1" id="KW-0175">Coiled coil</keyword>
<evidence type="ECO:0000313" key="6">
    <source>
        <dbReference type="Proteomes" id="UP000326565"/>
    </source>
</evidence>
<feature type="region of interest" description="Disordered" evidence="2">
    <location>
        <begin position="158"/>
        <end position="188"/>
    </location>
</feature>
<dbReference type="EMBL" id="ML732253">
    <property type="protein sequence ID" value="KAB8072212.1"/>
    <property type="molecule type" value="Genomic_DNA"/>
</dbReference>
<feature type="compositionally biased region" description="Polar residues" evidence="2">
    <location>
        <begin position="12"/>
        <end position="21"/>
    </location>
</feature>
<evidence type="ECO:0008006" key="7">
    <source>
        <dbReference type="Google" id="ProtNLM"/>
    </source>
</evidence>
<evidence type="ECO:0000259" key="4">
    <source>
        <dbReference type="Pfam" id="PF24564"/>
    </source>
</evidence>
<proteinExistence type="predicted"/>
<dbReference type="SUPFAM" id="SSF52540">
    <property type="entry name" value="P-loop containing nucleoside triphosphate hydrolases"/>
    <property type="match status" value="1"/>
</dbReference>
<feature type="compositionally biased region" description="Polar residues" evidence="2">
    <location>
        <begin position="42"/>
        <end position="68"/>
    </location>
</feature>
<dbReference type="Pfam" id="PF24564">
    <property type="entry name" value="DUF7605"/>
    <property type="match status" value="1"/>
</dbReference>
<dbReference type="InterPro" id="IPR027417">
    <property type="entry name" value="P-loop_NTPase"/>
</dbReference>
<feature type="compositionally biased region" description="Polar residues" evidence="2">
    <location>
        <begin position="111"/>
        <end position="127"/>
    </location>
</feature>
<feature type="domain" description="DUF7605" evidence="4">
    <location>
        <begin position="747"/>
        <end position="927"/>
    </location>
</feature>
<feature type="coiled-coil region" evidence="1">
    <location>
        <begin position="539"/>
        <end position="601"/>
    </location>
</feature>
<dbReference type="OrthoDB" id="3598281at2759"/>
<keyword evidence="6" id="KW-1185">Reference proteome</keyword>
<evidence type="ECO:0000256" key="2">
    <source>
        <dbReference type="SAM" id="MobiDB-lite"/>
    </source>
</evidence>
<feature type="compositionally biased region" description="Acidic residues" evidence="2">
    <location>
        <begin position="169"/>
        <end position="186"/>
    </location>
</feature>
<dbReference type="Pfam" id="PF00350">
    <property type="entry name" value="Dynamin_N"/>
    <property type="match status" value="1"/>
</dbReference>
<feature type="domain" description="Dynamin N-terminal" evidence="3">
    <location>
        <begin position="259"/>
        <end position="511"/>
    </location>
</feature>
<evidence type="ECO:0000256" key="1">
    <source>
        <dbReference type="SAM" id="Coils"/>
    </source>
</evidence>
<dbReference type="Proteomes" id="UP000326565">
    <property type="component" value="Unassembled WGS sequence"/>
</dbReference>
<sequence>MSRPFIFKGASPQGSPSTTSYSFRAIMPSVEAAEDDLGSSIRGRQTPSVSGSEGFSQGVYTPSQSTATPRYRDSLSLGVGEPLRALNFQETAPSASHQMFHWRHDARAESTGLSPGRYTSTYANMFNATPEPPSEPSRERFTFNRDETVDGLARDLENSHLQNGGFPSDDSDQLSDGDGADSDSDDSSLYNVRHEQLPHARIYSPRLQDVLRDVKGQLSALHHDMGRCPLSGDRESDLFQLCEKVRTLNELESPETRTVGFIGNSGVGKSRLINSLLDQEGLARSSGDGAACTSVVTEFRHTDARHPNRYTIEVDYMDAHEINELLEELVQSFRMYYTDLYREVISIEEQERIRDRSTRAWSTLNSLFRDQPGLTHEFLSEQTDGALGRILKQLEEWAAGSCIRRPGGAALQHTIIPGNIQECRSQLDVLTMDPHDEREIAVWPFIKLIRVYLRSPVLRTGLILADLPGFRDLNFARVRATERYLRHSCNEVFVVTTISRCVSDQSIEEIKGRCAEGQPLRIVCTRSEEVNASETARACDDLATRIMQLEARLKNVNKRLARARNSRRRSSLTFDGNNGDLLQLMQDKEDAELELDRFLIESRNRRLTAQLLLNHGAEVRIFCISNELYSRNRQSGMRHADTYIGLSGIRELRRYCQLVPAEAQFRFTAAFLENRVPALMRSVKQWALAGSDNVTVERAKTLRQVLLDVERIFRERLILPNSEIRTFPRRLEDRFHEGVLSMTNEGCSRWKSSAVQTSRTWEHWHHSTYSAFCRNYGTHSTRAVGPHCWNDELLEGMQTDLEERWTSIEEWVFLQKAALKENVESIFQENLIQLENILPLAPMALENLVDNMNDWENCMIAAVSQPLDKLVEGFSHVKTDTLNGHDSSYMASLMRPVYNQCNDESGNGSDSRRKAHMRNHLRNSMIFPNLINISENNRRSVAREWYRELQRMVAEEVGNICKDLHTIVTEEGEVAEARRFPETASMLQRKIETAQATLKLAQGIVDELRSMPE</sequence>
<dbReference type="InterPro" id="IPR045063">
    <property type="entry name" value="Dynamin_N"/>
</dbReference>
<dbReference type="AlphaFoldDB" id="A0A5N5WYT9"/>
<evidence type="ECO:0000259" key="3">
    <source>
        <dbReference type="Pfam" id="PF00350"/>
    </source>
</evidence>
<evidence type="ECO:0000313" key="5">
    <source>
        <dbReference type="EMBL" id="KAB8072212.1"/>
    </source>
</evidence>
<accession>A0A5N5WYT9</accession>
<protein>
    <recommendedName>
        <fullName evidence="7">P-loop containing nucleoside triphosphate hydrolase protein</fullName>
    </recommendedName>
</protein>
<dbReference type="PANTHER" id="PTHR36681:SF3">
    <property type="entry name" value="NUCLEAR GTPASE, GERMINAL CENTER-ASSOCIATED, TANDEM DUPLICATE 3"/>
    <property type="match status" value="1"/>
</dbReference>
<dbReference type="Gene3D" id="3.40.50.300">
    <property type="entry name" value="P-loop containing nucleotide triphosphate hydrolases"/>
    <property type="match status" value="1"/>
</dbReference>
<feature type="region of interest" description="Disordered" evidence="2">
    <location>
        <begin position="1"/>
        <end position="21"/>
    </location>
</feature>
<feature type="region of interest" description="Disordered" evidence="2">
    <location>
        <begin position="34"/>
        <end position="74"/>
    </location>
</feature>
<organism evidence="5 6">
    <name type="scientific">Aspergillus leporis</name>
    <dbReference type="NCBI Taxonomy" id="41062"/>
    <lineage>
        <taxon>Eukaryota</taxon>
        <taxon>Fungi</taxon>
        <taxon>Dikarya</taxon>
        <taxon>Ascomycota</taxon>
        <taxon>Pezizomycotina</taxon>
        <taxon>Eurotiomycetes</taxon>
        <taxon>Eurotiomycetidae</taxon>
        <taxon>Eurotiales</taxon>
        <taxon>Aspergillaceae</taxon>
        <taxon>Aspergillus</taxon>
        <taxon>Aspergillus subgen. Circumdati</taxon>
    </lineage>
</organism>
<feature type="region of interest" description="Disordered" evidence="2">
    <location>
        <begin position="108"/>
        <end position="141"/>
    </location>
</feature>
<dbReference type="InterPro" id="IPR056024">
    <property type="entry name" value="DUF7605"/>
</dbReference>
<gene>
    <name evidence="5" type="ORF">BDV29DRAFT_177891</name>
</gene>
<reference evidence="5 6" key="1">
    <citation type="submission" date="2019-04" db="EMBL/GenBank/DDBJ databases">
        <title>Friends and foes A comparative genomics study of 23 Aspergillus species from section Flavi.</title>
        <authorList>
            <consortium name="DOE Joint Genome Institute"/>
            <person name="Kjaerbolling I."/>
            <person name="Vesth T."/>
            <person name="Frisvad J.C."/>
            <person name="Nybo J.L."/>
            <person name="Theobald S."/>
            <person name="Kildgaard S."/>
            <person name="Isbrandt T."/>
            <person name="Kuo A."/>
            <person name="Sato A."/>
            <person name="Lyhne E.K."/>
            <person name="Kogle M.E."/>
            <person name="Wiebenga A."/>
            <person name="Kun R.S."/>
            <person name="Lubbers R.J."/>
            <person name="Makela M.R."/>
            <person name="Barry K."/>
            <person name="Chovatia M."/>
            <person name="Clum A."/>
            <person name="Daum C."/>
            <person name="Haridas S."/>
            <person name="He G."/>
            <person name="LaButti K."/>
            <person name="Lipzen A."/>
            <person name="Mondo S."/>
            <person name="Riley R."/>
            <person name="Salamov A."/>
            <person name="Simmons B.A."/>
            <person name="Magnuson J.K."/>
            <person name="Henrissat B."/>
            <person name="Mortensen U.H."/>
            <person name="Larsen T.O."/>
            <person name="Devries R.P."/>
            <person name="Grigoriev I.V."/>
            <person name="Machida M."/>
            <person name="Baker S.E."/>
            <person name="Andersen M.R."/>
        </authorList>
    </citation>
    <scope>NUCLEOTIDE SEQUENCE [LARGE SCALE GENOMIC DNA]</scope>
    <source>
        <strain evidence="5 6">CBS 151.66</strain>
    </source>
</reference>
<dbReference type="PANTHER" id="PTHR36681">
    <property type="entry name" value="NUCLEAR GTPASE, GERMINAL CENTER-ASSOCIATED, TANDEM DUPLICATE 3"/>
    <property type="match status" value="1"/>
</dbReference>
<name>A0A5N5WYT9_9EURO</name>